<protein>
    <submittedName>
        <fullName evidence="1">Uncharacterized protein</fullName>
    </submittedName>
</protein>
<reference evidence="1" key="1">
    <citation type="submission" date="2014-11" db="EMBL/GenBank/DDBJ databases">
        <authorList>
            <person name="Amaro Gonzalez C."/>
        </authorList>
    </citation>
    <scope>NUCLEOTIDE SEQUENCE</scope>
</reference>
<organism evidence="1">
    <name type="scientific">Anguilla anguilla</name>
    <name type="common">European freshwater eel</name>
    <name type="synonym">Muraena anguilla</name>
    <dbReference type="NCBI Taxonomy" id="7936"/>
    <lineage>
        <taxon>Eukaryota</taxon>
        <taxon>Metazoa</taxon>
        <taxon>Chordata</taxon>
        <taxon>Craniata</taxon>
        <taxon>Vertebrata</taxon>
        <taxon>Euteleostomi</taxon>
        <taxon>Actinopterygii</taxon>
        <taxon>Neopterygii</taxon>
        <taxon>Teleostei</taxon>
        <taxon>Anguilliformes</taxon>
        <taxon>Anguillidae</taxon>
        <taxon>Anguilla</taxon>
    </lineage>
</organism>
<reference evidence="1" key="2">
    <citation type="journal article" date="2015" name="Fish Shellfish Immunol.">
        <title>Early steps in the European eel (Anguilla anguilla)-Vibrio vulnificus interaction in the gills: Role of the RtxA13 toxin.</title>
        <authorList>
            <person name="Callol A."/>
            <person name="Pajuelo D."/>
            <person name="Ebbesson L."/>
            <person name="Teles M."/>
            <person name="MacKenzie S."/>
            <person name="Amaro C."/>
        </authorList>
    </citation>
    <scope>NUCLEOTIDE SEQUENCE</scope>
</reference>
<proteinExistence type="predicted"/>
<dbReference type="AlphaFoldDB" id="A0A0E9XZH2"/>
<accession>A0A0E9XZH2</accession>
<dbReference type="EMBL" id="GBXM01034798">
    <property type="protein sequence ID" value="JAH73779.1"/>
    <property type="molecule type" value="Transcribed_RNA"/>
</dbReference>
<name>A0A0E9XZH2_ANGAN</name>
<dbReference type="EMBL" id="GBXM01001484">
    <property type="protein sequence ID" value="JAI07094.1"/>
    <property type="molecule type" value="Transcribed_RNA"/>
</dbReference>
<evidence type="ECO:0000313" key="1">
    <source>
        <dbReference type="EMBL" id="JAI07094.1"/>
    </source>
</evidence>
<sequence length="21" mass="2452">MYNINYVNCCQLHPHSSTITL</sequence>
<dbReference type="EMBL" id="GBXM01059985">
    <property type="protein sequence ID" value="JAH48592.1"/>
    <property type="molecule type" value="Transcribed_RNA"/>
</dbReference>